<evidence type="ECO:0000313" key="3">
    <source>
        <dbReference type="Proteomes" id="UP001341840"/>
    </source>
</evidence>
<organism evidence="2 3">
    <name type="scientific">Stylosanthes scabra</name>
    <dbReference type="NCBI Taxonomy" id="79078"/>
    <lineage>
        <taxon>Eukaryota</taxon>
        <taxon>Viridiplantae</taxon>
        <taxon>Streptophyta</taxon>
        <taxon>Embryophyta</taxon>
        <taxon>Tracheophyta</taxon>
        <taxon>Spermatophyta</taxon>
        <taxon>Magnoliopsida</taxon>
        <taxon>eudicotyledons</taxon>
        <taxon>Gunneridae</taxon>
        <taxon>Pentapetalae</taxon>
        <taxon>rosids</taxon>
        <taxon>fabids</taxon>
        <taxon>Fabales</taxon>
        <taxon>Fabaceae</taxon>
        <taxon>Papilionoideae</taxon>
        <taxon>50 kb inversion clade</taxon>
        <taxon>dalbergioids sensu lato</taxon>
        <taxon>Dalbergieae</taxon>
        <taxon>Pterocarpus clade</taxon>
        <taxon>Stylosanthes</taxon>
    </lineage>
</organism>
<sequence length="123" mass="13448">MGNHQSAKRDLPISKGSMPPSSTSHVSSTFQHAQDVVKKLKPSPSKHLGSRLPHVQTWPRRDLSKHCPSSPSSFLSHIFTTPHLEKTWVPNQGPSSLSSPQGHVWTWAKRGSPASSPTLCSIL</sequence>
<evidence type="ECO:0000256" key="1">
    <source>
        <dbReference type="SAM" id="MobiDB-lite"/>
    </source>
</evidence>
<reference evidence="2 3" key="1">
    <citation type="journal article" date="2023" name="Plants (Basel)">
        <title>Bridging the Gap: Combining Genomics and Transcriptomics Approaches to Understand Stylosanthes scabra, an Orphan Legume from the Brazilian Caatinga.</title>
        <authorList>
            <person name="Ferreira-Neto J.R.C."/>
            <person name="da Silva M.D."/>
            <person name="Binneck E."/>
            <person name="de Melo N.F."/>
            <person name="da Silva R.H."/>
            <person name="de Melo A.L.T.M."/>
            <person name="Pandolfi V."/>
            <person name="Bustamante F.O."/>
            <person name="Brasileiro-Vidal A.C."/>
            <person name="Benko-Iseppon A.M."/>
        </authorList>
    </citation>
    <scope>NUCLEOTIDE SEQUENCE [LARGE SCALE GENOMIC DNA]</scope>
    <source>
        <tissue evidence="2">Leaves</tissue>
    </source>
</reference>
<feature type="region of interest" description="Disordered" evidence="1">
    <location>
        <begin position="1"/>
        <end position="66"/>
    </location>
</feature>
<gene>
    <name evidence="2" type="ORF">PIB30_090554</name>
</gene>
<dbReference type="EMBL" id="JASCZI010213205">
    <property type="protein sequence ID" value="MED6200984.1"/>
    <property type="molecule type" value="Genomic_DNA"/>
</dbReference>
<name>A0ABU6XV03_9FABA</name>
<evidence type="ECO:0000313" key="2">
    <source>
        <dbReference type="EMBL" id="MED6200984.1"/>
    </source>
</evidence>
<comment type="caution">
    <text evidence="2">The sequence shown here is derived from an EMBL/GenBank/DDBJ whole genome shotgun (WGS) entry which is preliminary data.</text>
</comment>
<keyword evidence="3" id="KW-1185">Reference proteome</keyword>
<accession>A0ABU6XV03</accession>
<proteinExistence type="predicted"/>
<protein>
    <submittedName>
        <fullName evidence="2">Uncharacterized protein</fullName>
    </submittedName>
</protein>
<dbReference type="Proteomes" id="UP001341840">
    <property type="component" value="Unassembled WGS sequence"/>
</dbReference>
<feature type="compositionally biased region" description="Low complexity" evidence="1">
    <location>
        <begin position="17"/>
        <end position="29"/>
    </location>
</feature>